<feature type="region of interest" description="Disordered" evidence="1">
    <location>
        <begin position="88"/>
        <end position="132"/>
    </location>
</feature>
<feature type="compositionally biased region" description="Basic residues" evidence="1">
    <location>
        <begin position="123"/>
        <end position="132"/>
    </location>
</feature>
<feature type="compositionally biased region" description="Low complexity" evidence="1">
    <location>
        <begin position="108"/>
        <end position="119"/>
    </location>
</feature>
<keyword evidence="3" id="KW-1185">Reference proteome</keyword>
<name>A0A9P4MTH1_9PLEO</name>
<feature type="compositionally biased region" description="Polar residues" evidence="1">
    <location>
        <begin position="88"/>
        <end position="101"/>
    </location>
</feature>
<reference evidence="2" key="1">
    <citation type="journal article" date="2020" name="Stud. Mycol.">
        <title>101 Dothideomycetes genomes: a test case for predicting lifestyles and emergence of pathogens.</title>
        <authorList>
            <person name="Haridas S."/>
            <person name="Albert R."/>
            <person name="Binder M."/>
            <person name="Bloem J."/>
            <person name="Labutti K."/>
            <person name="Salamov A."/>
            <person name="Andreopoulos B."/>
            <person name="Baker S."/>
            <person name="Barry K."/>
            <person name="Bills G."/>
            <person name="Bluhm B."/>
            <person name="Cannon C."/>
            <person name="Castanera R."/>
            <person name="Culley D."/>
            <person name="Daum C."/>
            <person name="Ezra D."/>
            <person name="Gonzalez J."/>
            <person name="Henrissat B."/>
            <person name="Kuo A."/>
            <person name="Liang C."/>
            <person name="Lipzen A."/>
            <person name="Lutzoni F."/>
            <person name="Magnuson J."/>
            <person name="Mondo S."/>
            <person name="Nolan M."/>
            <person name="Ohm R."/>
            <person name="Pangilinan J."/>
            <person name="Park H.-J."/>
            <person name="Ramirez L."/>
            <person name="Alfaro M."/>
            <person name="Sun H."/>
            <person name="Tritt A."/>
            <person name="Yoshinaga Y."/>
            <person name="Zwiers L.-H."/>
            <person name="Turgeon B."/>
            <person name="Goodwin S."/>
            <person name="Spatafora J."/>
            <person name="Crous P."/>
            <person name="Grigoriev I."/>
        </authorList>
    </citation>
    <scope>NUCLEOTIDE SEQUENCE</scope>
    <source>
        <strain evidence="2">ATCC 74209</strain>
    </source>
</reference>
<protein>
    <submittedName>
        <fullName evidence="2">Uncharacterized protein</fullName>
    </submittedName>
</protein>
<accession>A0A9P4MTH1</accession>
<dbReference type="EMBL" id="ML993950">
    <property type="protein sequence ID" value="KAF2202072.1"/>
    <property type="molecule type" value="Genomic_DNA"/>
</dbReference>
<comment type="caution">
    <text evidence="2">The sequence shown here is derived from an EMBL/GenBank/DDBJ whole genome shotgun (WGS) entry which is preliminary data.</text>
</comment>
<evidence type="ECO:0000313" key="3">
    <source>
        <dbReference type="Proteomes" id="UP000799536"/>
    </source>
</evidence>
<dbReference type="AlphaFoldDB" id="A0A9P4MTH1"/>
<organism evidence="2 3">
    <name type="scientific">Delitschia confertaspora ATCC 74209</name>
    <dbReference type="NCBI Taxonomy" id="1513339"/>
    <lineage>
        <taxon>Eukaryota</taxon>
        <taxon>Fungi</taxon>
        <taxon>Dikarya</taxon>
        <taxon>Ascomycota</taxon>
        <taxon>Pezizomycotina</taxon>
        <taxon>Dothideomycetes</taxon>
        <taxon>Pleosporomycetidae</taxon>
        <taxon>Pleosporales</taxon>
        <taxon>Delitschiaceae</taxon>
        <taxon>Delitschia</taxon>
    </lineage>
</organism>
<evidence type="ECO:0000313" key="2">
    <source>
        <dbReference type="EMBL" id="KAF2202072.1"/>
    </source>
</evidence>
<evidence type="ECO:0000256" key="1">
    <source>
        <dbReference type="SAM" id="MobiDB-lite"/>
    </source>
</evidence>
<dbReference type="Proteomes" id="UP000799536">
    <property type="component" value="Unassembled WGS sequence"/>
</dbReference>
<gene>
    <name evidence="2" type="ORF">GQ43DRAFT_431071</name>
</gene>
<proteinExistence type="predicted"/>
<sequence>MIPPRALGPSSDIPIKALTHILDADKALTGTYANWTSIRFVLVGFEIFWMNEFGAVVVGTIHAVPNAHLFILNTFIYCKNEVTLMESRTASPSPTNPQELSCESFIGSPPTETPRSSTSMEKHSRRSCGHVHQKGYSTLELSPTSDKLSMTVSKQMTQHAIL</sequence>